<accession>A0A9P9ANL3</accession>
<organism evidence="1 2">
    <name type="scientific">Thelonectria olida</name>
    <dbReference type="NCBI Taxonomy" id="1576542"/>
    <lineage>
        <taxon>Eukaryota</taxon>
        <taxon>Fungi</taxon>
        <taxon>Dikarya</taxon>
        <taxon>Ascomycota</taxon>
        <taxon>Pezizomycotina</taxon>
        <taxon>Sordariomycetes</taxon>
        <taxon>Hypocreomycetidae</taxon>
        <taxon>Hypocreales</taxon>
        <taxon>Nectriaceae</taxon>
        <taxon>Thelonectria</taxon>
    </lineage>
</organism>
<evidence type="ECO:0000313" key="1">
    <source>
        <dbReference type="EMBL" id="KAH6886828.1"/>
    </source>
</evidence>
<name>A0A9P9ANL3_9HYPO</name>
<sequence>MVGCLTQAEWAPPPYLNADVYPEGIADTVGTWAEDRVVGGVALFDRSAEGLLSLMSPSLERKLESDINYPELADELFEIHKPLGIPVLELRKRSPSF</sequence>
<protein>
    <submittedName>
        <fullName evidence="1">Uncharacterized protein</fullName>
    </submittedName>
</protein>
<dbReference type="OrthoDB" id="5346581at2759"/>
<reference evidence="1 2" key="1">
    <citation type="journal article" date="2021" name="Nat. Commun.">
        <title>Genetic determinants of endophytism in the Arabidopsis root mycobiome.</title>
        <authorList>
            <person name="Mesny F."/>
            <person name="Miyauchi S."/>
            <person name="Thiergart T."/>
            <person name="Pickel B."/>
            <person name="Atanasova L."/>
            <person name="Karlsson M."/>
            <person name="Huettel B."/>
            <person name="Barry K.W."/>
            <person name="Haridas S."/>
            <person name="Chen C."/>
            <person name="Bauer D."/>
            <person name="Andreopoulos W."/>
            <person name="Pangilinan J."/>
            <person name="LaButti K."/>
            <person name="Riley R."/>
            <person name="Lipzen A."/>
            <person name="Clum A."/>
            <person name="Drula E."/>
            <person name="Henrissat B."/>
            <person name="Kohler A."/>
            <person name="Grigoriev I.V."/>
            <person name="Martin F.M."/>
            <person name="Hacquard S."/>
        </authorList>
    </citation>
    <scope>NUCLEOTIDE SEQUENCE [LARGE SCALE GENOMIC DNA]</scope>
    <source>
        <strain evidence="1 2">MPI-CAGE-CH-0241</strain>
    </source>
</reference>
<evidence type="ECO:0000313" key="2">
    <source>
        <dbReference type="Proteomes" id="UP000777438"/>
    </source>
</evidence>
<comment type="caution">
    <text evidence="1">The sequence shown here is derived from an EMBL/GenBank/DDBJ whole genome shotgun (WGS) entry which is preliminary data.</text>
</comment>
<dbReference type="EMBL" id="JAGPYM010000015">
    <property type="protein sequence ID" value="KAH6886828.1"/>
    <property type="molecule type" value="Genomic_DNA"/>
</dbReference>
<dbReference type="Proteomes" id="UP000777438">
    <property type="component" value="Unassembled WGS sequence"/>
</dbReference>
<dbReference type="AlphaFoldDB" id="A0A9P9ANL3"/>
<gene>
    <name evidence="1" type="ORF">B0T10DRAFT_607695</name>
</gene>
<keyword evidence="2" id="KW-1185">Reference proteome</keyword>
<proteinExistence type="predicted"/>